<evidence type="ECO:0000313" key="2">
    <source>
        <dbReference type="Proteomes" id="UP001589789"/>
    </source>
</evidence>
<name>A0ABV6IZP5_9PROT</name>
<dbReference type="EMBL" id="JBHLVZ010000091">
    <property type="protein sequence ID" value="MFC0389094.1"/>
    <property type="molecule type" value="Genomic_DNA"/>
</dbReference>
<sequence length="378" mass="41582">MSAQIDVPPSRPAVEDSRPATFLERGVTVPFTTPMLLGSRVRPGRRHDFEVAVPSPAGIRGFYVLPLKSLRDICVPTLHDRLVIEVLEDMAVLTPDAILRIARAAAQEGLAGRAAAAAAAAAEKAISGRKLFTNYTLLLQLISQTESPAERSLPPERDTPVHVQHRGQRAVGRTSQALGMTPDEVVQAMEGLAEAYLDLGFRGNPTKARYQQQLDRLDTVSAEIAAWADAAIDAQLASSASLVARSAHTTLCCGRVLLEDLLASTEDLPNLVVRWRQDPDAVRSELGKLAWLLDGWSMILGVWDSAPRIGLAAAIQEMVVMVPSMPFEVNKWVGGPEQEYFAEAHRRRSRSVFRLEEWRTGRTIDLILRNEMIVRDFV</sequence>
<protein>
    <submittedName>
        <fullName evidence="1">Uncharacterized protein</fullName>
    </submittedName>
</protein>
<evidence type="ECO:0000313" key="1">
    <source>
        <dbReference type="EMBL" id="MFC0389094.1"/>
    </source>
</evidence>
<dbReference type="RefSeq" id="WP_377056141.1">
    <property type="nucleotide sequence ID" value="NZ_JBHLVZ010000091.1"/>
</dbReference>
<keyword evidence="2" id="KW-1185">Reference proteome</keyword>
<organism evidence="1 2">
    <name type="scientific">Muricoccus vinaceus</name>
    <dbReference type="NCBI Taxonomy" id="424704"/>
    <lineage>
        <taxon>Bacteria</taxon>
        <taxon>Pseudomonadati</taxon>
        <taxon>Pseudomonadota</taxon>
        <taxon>Alphaproteobacteria</taxon>
        <taxon>Acetobacterales</taxon>
        <taxon>Roseomonadaceae</taxon>
        <taxon>Muricoccus</taxon>
    </lineage>
</organism>
<accession>A0ABV6IZP5</accession>
<dbReference type="Proteomes" id="UP001589789">
    <property type="component" value="Unassembled WGS sequence"/>
</dbReference>
<gene>
    <name evidence="1" type="ORF">ACFFIC_26615</name>
</gene>
<reference evidence="1 2" key="1">
    <citation type="submission" date="2024-09" db="EMBL/GenBank/DDBJ databases">
        <authorList>
            <person name="Sun Q."/>
            <person name="Mori K."/>
        </authorList>
    </citation>
    <scope>NUCLEOTIDE SEQUENCE [LARGE SCALE GENOMIC DNA]</scope>
    <source>
        <strain evidence="1 2">CCM 7468</strain>
    </source>
</reference>
<comment type="caution">
    <text evidence="1">The sequence shown here is derived from an EMBL/GenBank/DDBJ whole genome shotgun (WGS) entry which is preliminary data.</text>
</comment>
<proteinExistence type="predicted"/>